<dbReference type="Gene3D" id="3.90.550.10">
    <property type="entry name" value="Spore Coat Polysaccharide Biosynthesis Protein SpsA, Chain A"/>
    <property type="match status" value="1"/>
</dbReference>
<sequence length="295" mass="32433">MSPSWSLSDVTVISVSYNSSAVLSDMIASLPKGVRTIIVDNSGQDAKALRQLCHSTGASLLSNGANLGFGVACNTGAEAATTEFLLFQNPDTLVDPGAIEALLKTAAQYDEKTVLTPRIANSKGRPNFKRRSVLLPRSEWLPSGWPASEQEVPVVSGAAIFVRRSLFQDIAFDPNIFMYHEDDDWSLRIRAAGGRLIFVPEAHMSHRSGHSSGRNPDIARFKAFQLAKSKSYALQKHNVRLPRARTIVEAYVQMLNPVNLVNARRRARCLGFLHGALHPEKSYASPKDLVNRRPQ</sequence>
<evidence type="ECO:0000313" key="3">
    <source>
        <dbReference type="Proteomes" id="UP000444174"/>
    </source>
</evidence>
<comment type="caution">
    <text evidence="2">The sequence shown here is derived from an EMBL/GenBank/DDBJ whole genome shotgun (WGS) entry which is preliminary data.</text>
</comment>
<evidence type="ECO:0000313" key="2">
    <source>
        <dbReference type="EMBL" id="MQQ08105.1"/>
    </source>
</evidence>
<dbReference type="AlphaFoldDB" id="A0A843YEK8"/>
<dbReference type="SUPFAM" id="SSF53448">
    <property type="entry name" value="Nucleotide-diphospho-sugar transferases"/>
    <property type="match status" value="1"/>
</dbReference>
<gene>
    <name evidence="2" type="ORF">GFB49_06550</name>
</gene>
<proteinExistence type="predicted"/>
<protein>
    <submittedName>
        <fullName evidence="2">Glycosyltransferase</fullName>
    </submittedName>
</protein>
<feature type="domain" description="Glycosyltransferase 2-like" evidence="1">
    <location>
        <begin position="11"/>
        <end position="170"/>
    </location>
</feature>
<dbReference type="Proteomes" id="UP000444174">
    <property type="component" value="Unassembled WGS sequence"/>
</dbReference>
<evidence type="ECO:0000259" key="1">
    <source>
        <dbReference type="Pfam" id="PF00535"/>
    </source>
</evidence>
<dbReference type="Pfam" id="PF00535">
    <property type="entry name" value="Glycos_transf_2"/>
    <property type="match status" value="1"/>
</dbReference>
<organism evidence="2 3">
    <name type="scientific">Tritonibacter litoralis</name>
    <dbReference type="NCBI Taxonomy" id="2662264"/>
    <lineage>
        <taxon>Bacteria</taxon>
        <taxon>Pseudomonadati</taxon>
        <taxon>Pseudomonadota</taxon>
        <taxon>Alphaproteobacteria</taxon>
        <taxon>Rhodobacterales</taxon>
        <taxon>Paracoccaceae</taxon>
        <taxon>Tritonibacter</taxon>
    </lineage>
</organism>
<reference evidence="2 3" key="1">
    <citation type="submission" date="2019-10" db="EMBL/GenBank/DDBJ databases">
        <title>Epibacterium sp. nov., isolated from seawater.</title>
        <authorList>
            <person name="Zhang X."/>
            <person name="Li N."/>
        </authorList>
    </citation>
    <scope>NUCLEOTIDE SEQUENCE [LARGE SCALE GENOMIC DNA]</scope>
    <source>
        <strain evidence="2 3">SM1979</strain>
    </source>
</reference>
<dbReference type="PANTHER" id="PTHR43179:SF7">
    <property type="entry name" value="RHAMNOSYLTRANSFERASE WBBL"/>
    <property type="match status" value="1"/>
</dbReference>
<keyword evidence="3" id="KW-1185">Reference proteome</keyword>
<dbReference type="GO" id="GO:0016740">
    <property type="term" value="F:transferase activity"/>
    <property type="evidence" value="ECO:0007669"/>
    <property type="project" value="UniProtKB-KW"/>
</dbReference>
<dbReference type="PANTHER" id="PTHR43179">
    <property type="entry name" value="RHAMNOSYLTRANSFERASE WBBL"/>
    <property type="match status" value="1"/>
</dbReference>
<accession>A0A843YEK8</accession>
<dbReference type="EMBL" id="WIBF01000003">
    <property type="protein sequence ID" value="MQQ08105.1"/>
    <property type="molecule type" value="Genomic_DNA"/>
</dbReference>
<name>A0A843YEK8_9RHOB</name>
<keyword evidence="2" id="KW-0808">Transferase</keyword>
<dbReference type="InterPro" id="IPR029044">
    <property type="entry name" value="Nucleotide-diphossugar_trans"/>
</dbReference>
<dbReference type="RefSeq" id="WP_153215064.1">
    <property type="nucleotide sequence ID" value="NZ_WIBF01000003.1"/>
</dbReference>
<dbReference type="InterPro" id="IPR001173">
    <property type="entry name" value="Glyco_trans_2-like"/>
</dbReference>
<dbReference type="CDD" id="cd04186">
    <property type="entry name" value="GT_2_like_c"/>
    <property type="match status" value="1"/>
</dbReference>